<dbReference type="RefSeq" id="WP_024557980.1">
    <property type="nucleotide sequence ID" value="NZ_BMKJ01000001.1"/>
</dbReference>
<dbReference type="EMBL" id="JBEHGX010000007">
    <property type="protein sequence ID" value="MER0126926.1"/>
    <property type="molecule type" value="Genomic_DNA"/>
</dbReference>
<dbReference type="InterPro" id="IPR038314">
    <property type="entry name" value="T6SS_sf"/>
</dbReference>
<gene>
    <name evidence="2" type="ORF">ABQG75_14380</name>
</gene>
<name>A0ABV1PQ34_9ENTR</name>
<feature type="signal peptide" evidence="1">
    <location>
        <begin position="1"/>
        <end position="17"/>
    </location>
</feature>
<evidence type="ECO:0000313" key="3">
    <source>
        <dbReference type="Proteomes" id="UP001447374"/>
    </source>
</evidence>
<sequence length="141" mass="15857">MKKDIFALLFICNSAFAGATSDPVAFIKDKPYIQVVKDIVLARCLAQIAEPYSTFSLDAAHTSNALREWVPFDIDNGDKKINDLIDQFKGAVNYSHSDRSKDNKGLTLNCLRLYHSPELDKVAKAVLLENPDRTWNQDNPQ</sequence>
<feature type="chain" id="PRO_5046553734" evidence="1">
    <location>
        <begin position="18"/>
        <end position="141"/>
    </location>
</feature>
<proteinExistence type="predicted"/>
<keyword evidence="1" id="KW-0732">Signal</keyword>
<dbReference type="Pfam" id="PF16695">
    <property type="entry name" value="Tai4"/>
    <property type="match status" value="1"/>
</dbReference>
<dbReference type="Gene3D" id="1.20.120.1620">
    <property type="match status" value="1"/>
</dbReference>
<comment type="caution">
    <text evidence="2">The sequence shown here is derived from an EMBL/GenBank/DDBJ whole genome shotgun (WGS) entry which is preliminary data.</text>
</comment>
<dbReference type="InterPro" id="IPR032032">
    <property type="entry name" value="Tai4"/>
</dbReference>
<reference evidence="2 3" key="1">
    <citation type="submission" date="2024-06" db="EMBL/GenBank/DDBJ databases">
        <title>Fanconibacter daqui strain Q02 whole shotgun sequencing project.</title>
        <authorList>
            <person name="Rodrigues J.W.A."/>
            <person name="Viana L.C."/>
            <person name="Vieira E.C."/>
            <person name="Souza F.O.L."/>
            <person name="Alegria O.C."/>
            <person name="Patroca S."/>
            <person name="Cruz A.C.R."/>
            <person name="Nunes A.R.C."/>
        </authorList>
    </citation>
    <scope>NUCLEOTIDE SEQUENCE [LARGE SCALE GENOMIC DNA]</scope>
    <source>
        <strain evidence="2 3">Q02</strain>
    </source>
</reference>
<protein>
    <submittedName>
        <fullName evidence="2">T6SS amidase immunity protein Tai4 family protein</fullName>
    </submittedName>
</protein>
<dbReference type="Proteomes" id="UP001447374">
    <property type="component" value="Unassembled WGS sequence"/>
</dbReference>
<accession>A0ABV1PQ34</accession>
<organism evidence="2 3">
    <name type="scientific">Franconibacter daqui</name>
    <dbReference type="NCBI Taxonomy" id="2047724"/>
    <lineage>
        <taxon>Bacteria</taxon>
        <taxon>Pseudomonadati</taxon>
        <taxon>Pseudomonadota</taxon>
        <taxon>Gammaproteobacteria</taxon>
        <taxon>Enterobacterales</taxon>
        <taxon>Enterobacteriaceae</taxon>
        <taxon>Franconibacter</taxon>
    </lineage>
</organism>
<evidence type="ECO:0000256" key="1">
    <source>
        <dbReference type="SAM" id="SignalP"/>
    </source>
</evidence>
<evidence type="ECO:0000313" key="2">
    <source>
        <dbReference type="EMBL" id="MER0126926.1"/>
    </source>
</evidence>
<keyword evidence="3" id="KW-1185">Reference proteome</keyword>